<evidence type="ECO:0000313" key="5">
    <source>
        <dbReference type="Proteomes" id="UP000232722"/>
    </source>
</evidence>
<dbReference type="EMBL" id="LLXJ01000057">
    <property type="protein sequence ID" value="PKC16183.1"/>
    <property type="molecule type" value="Genomic_DNA"/>
</dbReference>
<protein>
    <recommendedName>
        <fullName evidence="1">MULE transposase domain-containing protein</fullName>
    </recommendedName>
</protein>
<evidence type="ECO:0000259" key="1">
    <source>
        <dbReference type="Pfam" id="PF10551"/>
    </source>
</evidence>
<organism evidence="2 5">
    <name type="scientific">Rhizophagus irregularis</name>
    <dbReference type="NCBI Taxonomy" id="588596"/>
    <lineage>
        <taxon>Eukaryota</taxon>
        <taxon>Fungi</taxon>
        <taxon>Fungi incertae sedis</taxon>
        <taxon>Mucoromycota</taxon>
        <taxon>Glomeromycotina</taxon>
        <taxon>Glomeromycetes</taxon>
        <taxon>Glomerales</taxon>
        <taxon>Glomeraceae</taxon>
        <taxon>Rhizophagus</taxon>
    </lineage>
</organism>
<reference evidence="2 5" key="1">
    <citation type="submission" date="2016-04" db="EMBL/GenBank/DDBJ databases">
        <title>Genome analyses suggest a sexual origin of heterokaryosis in a supposedly ancient asexual fungus.</title>
        <authorList>
            <person name="Ropars J."/>
            <person name="Sedzielewska K."/>
            <person name="Noel J."/>
            <person name="Charron P."/>
            <person name="Farinelli L."/>
            <person name="Marton T."/>
            <person name="Kruger M."/>
            <person name="Pelin A."/>
            <person name="Brachmann A."/>
            <person name="Corradi N."/>
        </authorList>
    </citation>
    <scope>NUCLEOTIDE SEQUENCE [LARGE SCALE GENOMIC DNA]</scope>
    <source>
        <strain evidence="2 5">A5</strain>
    </source>
</reference>
<reference evidence="3 4" key="4">
    <citation type="submission" date="2017-10" db="EMBL/GenBank/DDBJ databases">
        <title>Genome analyses suggest a sexual origin of heterokaryosis in a supposedly ancient asexual fungus.</title>
        <authorList>
            <person name="Corradi N."/>
            <person name="Sedzielewska K."/>
            <person name="Noel J."/>
            <person name="Charron P."/>
            <person name="Farinelli L."/>
            <person name="Marton T."/>
            <person name="Kruger M."/>
            <person name="Pelin A."/>
            <person name="Brachmann A."/>
            <person name="Corradi N."/>
        </authorList>
    </citation>
    <scope>NUCLEOTIDE SEQUENCE [LARGE SCALE GENOMIC DNA]</scope>
    <source>
        <strain evidence="3 4">A1</strain>
    </source>
</reference>
<dbReference type="VEuPathDB" id="FungiDB:FUN_004633"/>
<dbReference type="VEuPathDB" id="FungiDB:RhiirFUN_010871"/>
<comment type="caution">
    <text evidence="2">The sequence shown here is derived from an EMBL/GenBank/DDBJ whole genome shotgun (WGS) entry which is preliminary data.</text>
</comment>
<dbReference type="Pfam" id="PF10551">
    <property type="entry name" value="MULE"/>
    <property type="match status" value="1"/>
</dbReference>
<dbReference type="Proteomes" id="UP000232688">
    <property type="component" value="Unassembled WGS sequence"/>
</dbReference>
<dbReference type="InterPro" id="IPR018289">
    <property type="entry name" value="MULE_transposase_dom"/>
</dbReference>
<evidence type="ECO:0000313" key="4">
    <source>
        <dbReference type="Proteomes" id="UP000232688"/>
    </source>
</evidence>
<dbReference type="AlphaFoldDB" id="A0A2N0QAT2"/>
<feature type="domain" description="MULE transposase" evidence="1">
    <location>
        <begin position="258"/>
        <end position="350"/>
    </location>
</feature>
<dbReference type="VEuPathDB" id="FungiDB:RhiirA1_535349"/>
<gene>
    <name evidence="3" type="ORF">RhiirA1_535349</name>
    <name evidence="2" type="ORF">RhiirA5_493960</name>
</gene>
<accession>A0A2N0QAT2</accession>
<proteinExistence type="predicted"/>
<evidence type="ECO:0000313" key="2">
    <source>
        <dbReference type="EMBL" id="PKC16183.1"/>
    </source>
</evidence>
<name>A0A2N0QAT2_9GLOM</name>
<sequence>MDPLTEAFQTINDDNIIAIYKNIPVTKRCSGCKKTIDKTEFIVEENIRSTCNTCRSKNNLHKNNQENIEYNNQRKQKLQFEFTKIINIPFSSEEPKKIADIIIENIQDSDDYKWKYVFIYICAQSNATQKNPRKHQDLTKQRDTPARERFACKGVIKIDVKTRIHCAQIQIKHDELHTVPSNFTVSDWVKNYISENLDLFPTVIYKQLVSKELDISIQQKQVYYWWSYYMTRNKSTWILTGFHKELQEKNICINECGIDATYNTNNLTFELYVLLAEVNGSGYPLGYLFLDNNGNGISGARTNTITKFLREFQIRGILPQFFLTDKDFAQISAAQEVWPNTKIQLCHCHLRRAVETKLKETTLPKRDNYEPIAANHEFSFIDIEFNPSNKAYKATRISGMIRKQAVFEMYTYCINNSLVWVWSYMWREWYIKDRWKSWNLWARSAFNTLSILKTTMIVEGHWKVLKRDYLYKFFRPRLDLLVYTLLEKLLPLQHRKFQQILSGRETLDWKKSLKSEWKKLA</sequence>
<evidence type="ECO:0000313" key="3">
    <source>
        <dbReference type="EMBL" id="PKC66810.1"/>
    </source>
</evidence>
<dbReference type="VEuPathDB" id="FungiDB:FUN_005520"/>
<reference evidence="3 4" key="3">
    <citation type="submission" date="2017-10" db="EMBL/GenBank/DDBJ databases">
        <title>Extensive intraspecific genome diversity in a model arbuscular mycorrhizal fungus.</title>
        <authorList>
            <person name="Chen E.C.H."/>
            <person name="Morin E."/>
            <person name="Baudet D."/>
            <person name="Noel J."/>
            <person name="Ndikumana S."/>
            <person name="Charron P."/>
            <person name="St-Onge C."/>
            <person name="Giorgi J."/>
            <person name="Grigoriev I.V."/>
            <person name="Roux C."/>
            <person name="Martin F.M."/>
            <person name="Corradi N."/>
        </authorList>
    </citation>
    <scope>NUCLEOTIDE SEQUENCE [LARGE SCALE GENOMIC DNA]</scope>
    <source>
        <strain evidence="3 4">A1</strain>
    </source>
</reference>
<dbReference type="EMBL" id="LLXH01000436">
    <property type="protein sequence ID" value="PKC66810.1"/>
    <property type="molecule type" value="Genomic_DNA"/>
</dbReference>
<dbReference type="Proteomes" id="UP000232722">
    <property type="component" value="Unassembled WGS sequence"/>
</dbReference>
<reference evidence="2 5" key="2">
    <citation type="submission" date="2017-09" db="EMBL/GenBank/DDBJ databases">
        <title>Extensive intraspecific genome diversity in a model arbuscular mycorrhizal fungus.</title>
        <authorList>
            <person name="Chen E.C."/>
            <person name="Morin E."/>
            <person name="Beaudet D."/>
            <person name="Noel J."/>
            <person name="Ndikumana S."/>
            <person name="Charron P."/>
            <person name="St-Onge C."/>
            <person name="Giorgi J."/>
            <person name="Grigoriev I.V."/>
            <person name="Roux C."/>
            <person name="Martin F.M."/>
            <person name="Corradi N."/>
        </authorList>
    </citation>
    <scope>NUCLEOTIDE SEQUENCE [LARGE SCALE GENOMIC DNA]</scope>
    <source>
        <strain evidence="2 5">A5</strain>
    </source>
</reference>